<proteinExistence type="predicted"/>
<dbReference type="Gene3D" id="1.25.40.10">
    <property type="entry name" value="Tetratricopeptide repeat domain"/>
    <property type="match status" value="2"/>
</dbReference>
<feature type="repeat" description="PPR" evidence="2">
    <location>
        <begin position="47"/>
        <end position="81"/>
    </location>
</feature>
<reference evidence="3 4" key="1">
    <citation type="submission" date="2019-05" db="EMBL/GenBank/DDBJ databases">
        <title>Mikania micrantha, genome provides insights into the molecular mechanism of rapid growth.</title>
        <authorList>
            <person name="Liu B."/>
        </authorList>
    </citation>
    <scope>NUCLEOTIDE SEQUENCE [LARGE SCALE GENOMIC DNA]</scope>
    <source>
        <strain evidence="3">NLD-2019</strain>
        <tissue evidence="3">Leaf</tissue>
    </source>
</reference>
<evidence type="ECO:0008006" key="5">
    <source>
        <dbReference type="Google" id="ProtNLM"/>
    </source>
</evidence>
<keyword evidence="4" id="KW-1185">Reference proteome</keyword>
<protein>
    <recommendedName>
        <fullName evidence="5">Pentatricopeptide repeat-containing protein</fullName>
    </recommendedName>
</protein>
<evidence type="ECO:0000256" key="1">
    <source>
        <dbReference type="ARBA" id="ARBA00022737"/>
    </source>
</evidence>
<dbReference type="Pfam" id="PF01535">
    <property type="entry name" value="PPR"/>
    <property type="match status" value="3"/>
</dbReference>
<evidence type="ECO:0000313" key="4">
    <source>
        <dbReference type="Proteomes" id="UP000326396"/>
    </source>
</evidence>
<organism evidence="3 4">
    <name type="scientific">Mikania micrantha</name>
    <name type="common">bitter vine</name>
    <dbReference type="NCBI Taxonomy" id="192012"/>
    <lineage>
        <taxon>Eukaryota</taxon>
        <taxon>Viridiplantae</taxon>
        <taxon>Streptophyta</taxon>
        <taxon>Embryophyta</taxon>
        <taxon>Tracheophyta</taxon>
        <taxon>Spermatophyta</taxon>
        <taxon>Magnoliopsida</taxon>
        <taxon>eudicotyledons</taxon>
        <taxon>Gunneridae</taxon>
        <taxon>Pentapetalae</taxon>
        <taxon>asterids</taxon>
        <taxon>campanulids</taxon>
        <taxon>Asterales</taxon>
        <taxon>Asteraceae</taxon>
        <taxon>Asteroideae</taxon>
        <taxon>Heliantheae alliance</taxon>
        <taxon>Eupatorieae</taxon>
        <taxon>Mikania</taxon>
    </lineage>
</organism>
<dbReference type="NCBIfam" id="TIGR00756">
    <property type="entry name" value="PPR"/>
    <property type="match status" value="3"/>
</dbReference>
<dbReference type="Pfam" id="PF12854">
    <property type="entry name" value="PPR_1"/>
    <property type="match status" value="1"/>
</dbReference>
<sequence length="234" mass="26110">MISNDFSAVQPDKYTYTFVLKACTMLLDIEKGILLHEEIAKKGLEYDVFIGTGLIDMYCKCGHLVHARQVFDKMPDRDVAVWNAMLSGLSQSSDCAHAVEFFCSMQLLGGVEPNTVSLLNLFPSIHKLSSVRLCKCVHGYVTRRNFPHTVVNGLIDVYLKCKRTDIAYQVFELMQEPDDVSWGTLMAGFALNGCHYEVLELFDQIKNNNLNVNMVSVVSALSAAGETKDLVKGK</sequence>
<dbReference type="FunFam" id="1.25.40.10:FF:000682">
    <property type="entry name" value="Pentatricopeptide repeat-containing protein At3g16610"/>
    <property type="match status" value="1"/>
</dbReference>
<dbReference type="PROSITE" id="PS51375">
    <property type="entry name" value="PPR"/>
    <property type="match status" value="2"/>
</dbReference>
<dbReference type="OrthoDB" id="185373at2759"/>
<evidence type="ECO:0000256" key="2">
    <source>
        <dbReference type="PROSITE-ProRule" id="PRU00708"/>
    </source>
</evidence>
<keyword evidence="1" id="KW-0677">Repeat</keyword>
<dbReference type="InterPro" id="IPR046960">
    <property type="entry name" value="PPR_At4g14850-like_plant"/>
</dbReference>
<dbReference type="Proteomes" id="UP000326396">
    <property type="component" value="Linkage Group LG1"/>
</dbReference>
<comment type="caution">
    <text evidence="3">The sequence shown here is derived from an EMBL/GenBank/DDBJ whole genome shotgun (WGS) entry which is preliminary data.</text>
</comment>
<dbReference type="AlphaFoldDB" id="A0A5N6Q8Q3"/>
<gene>
    <name evidence="3" type="ORF">E3N88_03216</name>
</gene>
<dbReference type="PANTHER" id="PTHR47926:SF500">
    <property type="entry name" value="REPEAT-CONTAINING PROTEIN, PUTATIVE-RELATED"/>
    <property type="match status" value="1"/>
</dbReference>
<dbReference type="GO" id="GO:0009451">
    <property type="term" value="P:RNA modification"/>
    <property type="evidence" value="ECO:0007669"/>
    <property type="project" value="InterPro"/>
</dbReference>
<evidence type="ECO:0000313" key="3">
    <source>
        <dbReference type="EMBL" id="KAD7480080.1"/>
    </source>
</evidence>
<accession>A0A5N6Q8Q3</accession>
<dbReference type="GO" id="GO:0003723">
    <property type="term" value="F:RNA binding"/>
    <property type="evidence" value="ECO:0007669"/>
    <property type="project" value="InterPro"/>
</dbReference>
<dbReference type="PANTHER" id="PTHR47926">
    <property type="entry name" value="PENTATRICOPEPTIDE REPEAT-CONTAINING PROTEIN"/>
    <property type="match status" value="1"/>
</dbReference>
<name>A0A5N6Q8Q3_9ASTR</name>
<dbReference type="InterPro" id="IPR011990">
    <property type="entry name" value="TPR-like_helical_dom_sf"/>
</dbReference>
<dbReference type="EMBL" id="SZYD01000001">
    <property type="protein sequence ID" value="KAD7480080.1"/>
    <property type="molecule type" value="Genomic_DNA"/>
</dbReference>
<feature type="repeat" description="PPR" evidence="2">
    <location>
        <begin position="178"/>
        <end position="212"/>
    </location>
</feature>
<dbReference type="InterPro" id="IPR002885">
    <property type="entry name" value="PPR_rpt"/>
</dbReference>